<gene>
    <name evidence="4" type="ORF">SAMEA2297795_02360</name>
    <name evidence="3" type="ORF">SAMEA2297796_02180</name>
</gene>
<dbReference type="InterPro" id="IPR002740">
    <property type="entry name" value="EVE_domain"/>
</dbReference>
<name>A0A1D4QPA7_9STAP</name>
<feature type="domain" description="ATPase dynein-related AAA" evidence="2">
    <location>
        <begin position="313"/>
        <end position="401"/>
    </location>
</feature>
<keyword evidence="5" id="KW-1185">Reference proteome</keyword>
<evidence type="ECO:0000259" key="1">
    <source>
        <dbReference type="Pfam" id="PF01878"/>
    </source>
</evidence>
<accession>A0A1D4QPA7</accession>
<evidence type="ECO:0000313" key="6">
    <source>
        <dbReference type="Proteomes" id="UP000095768"/>
    </source>
</evidence>
<feature type="domain" description="EVE" evidence="1">
    <location>
        <begin position="144"/>
        <end position="270"/>
    </location>
</feature>
<dbReference type="EMBL" id="FMPG01000014">
    <property type="protein sequence ID" value="SCT36905.1"/>
    <property type="molecule type" value="Genomic_DNA"/>
</dbReference>
<evidence type="ECO:0000313" key="4">
    <source>
        <dbReference type="EMBL" id="SCT36905.1"/>
    </source>
</evidence>
<protein>
    <submittedName>
        <fullName evidence="4">EVE domain protein</fullName>
    </submittedName>
</protein>
<dbReference type="OrthoDB" id="2416557at2"/>
<dbReference type="GO" id="GO:0005524">
    <property type="term" value="F:ATP binding"/>
    <property type="evidence" value="ECO:0007669"/>
    <property type="project" value="InterPro"/>
</dbReference>
<dbReference type="InterPro" id="IPR015947">
    <property type="entry name" value="PUA-like_sf"/>
</dbReference>
<evidence type="ECO:0000313" key="3">
    <source>
        <dbReference type="EMBL" id="SCT32615.1"/>
    </source>
</evidence>
<dbReference type="InterPro" id="IPR027417">
    <property type="entry name" value="P-loop_NTPase"/>
</dbReference>
<dbReference type="Gene3D" id="3.40.50.300">
    <property type="entry name" value="P-loop containing nucleotide triphosphate hydrolases"/>
    <property type="match status" value="1"/>
</dbReference>
<sequence>MAEETNYFWLNCGYNRWNHNEPMVGQTTLFESGAQFNPSQGFRSFKQAKAGDRVIFYQVQMDTGLLGYGEITSVQTGAQNKIRVHFQLQSQLIPLTAEYLKRSEQLEFRMSNMKETLFNQITQEEFDLIVSLGKGETKIPRYFFVSEEQEFETGSYNTIYTHTYNGIKRNGYHFYTQLEIGDQIVFYNKKREQSVIGVGEVSKHIHEKTPIPGRTNSTAIEVYFEREIEPVSLSTLNKHPKLKNLYFLQENAKQAIASMSKTQFESILEMSTNDGMKPQFEAVQSDQMIEQSSEELKPFILLVVDKGEGLKAAEDLLQKTNANPVITSGHPDFTEDMLYGKYLPNETGALYYREGFITKLMPRKDKQYLVIDNFNRIDPDIFQTFINVLEGYEVTLPRYNKDGSMVKWSRKKDSFYHFNPNWHIIGVTYDTLNDIKEKYTEQFLKYTRIVKVNQD</sequence>
<dbReference type="Proteomes" id="UP000095412">
    <property type="component" value="Unassembled WGS sequence"/>
</dbReference>
<reference evidence="3 5" key="2">
    <citation type="submission" date="2016-09" db="EMBL/GenBank/DDBJ databases">
        <authorList>
            <consortium name="Pathogen Informatics"/>
            <person name="Sun Q."/>
            <person name="Inoue M."/>
        </authorList>
    </citation>
    <scope>NUCLEOTIDE SEQUENCE [LARGE SCALE GENOMIC DNA]</scope>
    <source>
        <strain evidence="3 5">82C</strain>
    </source>
</reference>
<dbReference type="SUPFAM" id="SSF88697">
    <property type="entry name" value="PUA domain-like"/>
    <property type="match status" value="2"/>
</dbReference>
<dbReference type="Proteomes" id="UP000095768">
    <property type="component" value="Unassembled WGS sequence"/>
</dbReference>
<dbReference type="InterPro" id="IPR011704">
    <property type="entry name" value="ATPase_dyneun-rel_AAA"/>
</dbReference>
<dbReference type="RefSeq" id="WP_069996335.1">
    <property type="nucleotide sequence ID" value="NZ_FMPG01000014.1"/>
</dbReference>
<reference evidence="4 6" key="1">
    <citation type="submission" date="2016-09" db="EMBL/GenBank/DDBJ databases">
        <authorList>
            <consortium name="Pathogen Informatics"/>
        </authorList>
    </citation>
    <scope>NUCLEOTIDE SEQUENCE [LARGE SCALE GENOMIC DNA]</scope>
    <source>
        <strain evidence="4 6">82B</strain>
    </source>
</reference>
<dbReference type="Pfam" id="PF07728">
    <property type="entry name" value="AAA_5"/>
    <property type="match status" value="1"/>
</dbReference>
<dbReference type="Gene3D" id="3.10.590.10">
    <property type="entry name" value="ph1033 like domains"/>
    <property type="match status" value="1"/>
</dbReference>
<dbReference type="GO" id="GO:0016887">
    <property type="term" value="F:ATP hydrolysis activity"/>
    <property type="evidence" value="ECO:0007669"/>
    <property type="project" value="InterPro"/>
</dbReference>
<evidence type="ECO:0000313" key="5">
    <source>
        <dbReference type="Proteomes" id="UP000095412"/>
    </source>
</evidence>
<dbReference type="EMBL" id="FMPI01000019">
    <property type="protein sequence ID" value="SCT32615.1"/>
    <property type="molecule type" value="Genomic_DNA"/>
</dbReference>
<evidence type="ECO:0000259" key="2">
    <source>
        <dbReference type="Pfam" id="PF07728"/>
    </source>
</evidence>
<proteinExistence type="predicted"/>
<organism evidence="4 6">
    <name type="scientific">Staphylococcus caeli</name>
    <dbReference type="NCBI Taxonomy" id="2201815"/>
    <lineage>
        <taxon>Bacteria</taxon>
        <taxon>Bacillati</taxon>
        <taxon>Bacillota</taxon>
        <taxon>Bacilli</taxon>
        <taxon>Bacillales</taxon>
        <taxon>Staphylococcaceae</taxon>
        <taxon>Staphylococcus</taxon>
    </lineage>
</organism>
<dbReference type="SUPFAM" id="SSF52540">
    <property type="entry name" value="P-loop containing nucleoside triphosphate hydrolases"/>
    <property type="match status" value="1"/>
</dbReference>
<dbReference type="Pfam" id="PF01878">
    <property type="entry name" value="EVE"/>
    <property type="match status" value="1"/>
</dbReference>
<dbReference type="AlphaFoldDB" id="A0A1D4QPA7"/>